<dbReference type="OrthoDB" id="9802815at2"/>
<dbReference type="PANTHER" id="PTHR11138">
    <property type="entry name" value="METHIONYL-TRNA FORMYLTRANSFERASE"/>
    <property type="match status" value="1"/>
</dbReference>
<dbReference type="RefSeq" id="WP_090162361.1">
    <property type="nucleotide sequence ID" value="NZ_CACVNK010000021.1"/>
</dbReference>
<keyword evidence="10" id="KW-1185">Reference proteome</keyword>
<dbReference type="STRING" id="155865.SAMN05216515_11121"/>
<proteinExistence type="inferred from homology"/>
<dbReference type="InterPro" id="IPR041711">
    <property type="entry name" value="Met-tRNA-FMT_N"/>
</dbReference>
<feature type="region of interest" description="Disordered" evidence="6">
    <location>
        <begin position="305"/>
        <end position="327"/>
    </location>
</feature>
<name>A0A1I7GYY6_9FIRM</name>
<evidence type="ECO:0000256" key="6">
    <source>
        <dbReference type="SAM" id="MobiDB-lite"/>
    </source>
</evidence>
<dbReference type="InterPro" id="IPR036477">
    <property type="entry name" value="Formyl_transf_N_sf"/>
</dbReference>
<protein>
    <recommendedName>
        <fullName evidence="2 5">Methionyl-tRNA formyltransferase</fullName>
        <ecNumber evidence="2 5">2.1.2.9</ecNumber>
    </recommendedName>
</protein>
<comment type="similarity">
    <text evidence="1 5">Belongs to the Fmt family.</text>
</comment>
<evidence type="ECO:0000256" key="3">
    <source>
        <dbReference type="ARBA" id="ARBA00022679"/>
    </source>
</evidence>
<dbReference type="CDD" id="cd08646">
    <property type="entry name" value="FMT_core_Met-tRNA-FMT_N"/>
    <property type="match status" value="1"/>
</dbReference>
<dbReference type="NCBIfam" id="TIGR00460">
    <property type="entry name" value="fmt"/>
    <property type="match status" value="1"/>
</dbReference>
<dbReference type="InterPro" id="IPR005794">
    <property type="entry name" value="Fmt"/>
</dbReference>
<dbReference type="GO" id="GO:0005829">
    <property type="term" value="C:cytosol"/>
    <property type="evidence" value="ECO:0007669"/>
    <property type="project" value="TreeGrafter"/>
</dbReference>
<dbReference type="InterPro" id="IPR005793">
    <property type="entry name" value="Formyl_trans_C"/>
</dbReference>
<dbReference type="EMBL" id="FPBT01000010">
    <property type="protein sequence ID" value="SFU53674.1"/>
    <property type="molecule type" value="Genomic_DNA"/>
</dbReference>
<dbReference type="Gene3D" id="3.40.50.12230">
    <property type="match status" value="1"/>
</dbReference>
<reference evidence="9 10" key="1">
    <citation type="submission" date="2016-10" db="EMBL/GenBank/DDBJ databases">
        <authorList>
            <person name="de Groot N.N."/>
        </authorList>
    </citation>
    <scope>NUCLEOTIDE SEQUENCE [LARGE SCALE GENOMIC DNA]</scope>
    <source>
        <strain evidence="9 10">KHGC13</strain>
    </source>
</reference>
<comment type="function">
    <text evidence="5">Attaches a formyl group to the free amino group of methionyl-tRNA(fMet). The formyl group appears to play a dual role in the initiator identity of N-formylmethionyl-tRNA by promoting its recognition by IF2 and preventing the misappropriation of this tRNA by the elongation apparatus.</text>
</comment>
<evidence type="ECO:0000256" key="1">
    <source>
        <dbReference type="ARBA" id="ARBA00010699"/>
    </source>
</evidence>
<dbReference type="Pfam" id="PF02911">
    <property type="entry name" value="Formyl_trans_C"/>
    <property type="match status" value="1"/>
</dbReference>
<evidence type="ECO:0000313" key="9">
    <source>
        <dbReference type="EMBL" id="SFU53674.1"/>
    </source>
</evidence>
<evidence type="ECO:0000259" key="7">
    <source>
        <dbReference type="Pfam" id="PF00551"/>
    </source>
</evidence>
<feature type="domain" description="Formyl transferase C-terminal" evidence="8">
    <location>
        <begin position="202"/>
        <end position="303"/>
    </location>
</feature>
<keyword evidence="4 5" id="KW-0648">Protein biosynthesis</keyword>
<evidence type="ECO:0000256" key="2">
    <source>
        <dbReference type="ARBA" id="ARBA00012261"/>
    </source>
</evidence>
<dbReference type="HAMAP" id="MF_00182">
    <property type="entry name" value="Formyl_trans"/>
    <property type="match status" value="1"/>
</dbReference>
<dbReference type="InterPro" id="IPR044135">
    <property type="entry name" value="Met-tRNA-FMT_C"/>
</dbReference>
<dbReference type="PANTHER" id="PTHR11138:SF5">
    <property type="entry name" value="METHIONYL-TRNA FORMYLTRANSFERASE, MITOCHONDRIAL"/>
    <property type="match status" value="1"/>
</dbReference>
<dbReference type="SUPFAM" id="SSF50486">
    <property type="entry name" value="FMT C-terminal domain-like"/>
    <property type="match status" value="1"/>
</dbReference>
<dbReference type="Pfam" id="PF00551">
    <property type="entry name" value="Formyl_trans_N"/>
    <property type="match status" value="1"/>
</dbReference>
<comment type="catalytic activity">
    <reaction evidence="5">
        <text>L-methionyl-tRNA(fMet) + (6R)-10-formyltetrahydrofolate = N-formyl-L-methionyl-tRNA(fMet) + (6S)-5,6,7,8-tetrahydrofolate + H(+)</text>
        <dbReference type="Rhea" id="RHEA:24380"/>
        <dbReference type="Rhea" id="RHEA-COMP:9952"/>
        <dbReference type="Rhea" id="RHEA-COMP:9953"/>
        <dbReference type="ChEBI" id="CHEBI:15378"/>
        <dbReference type="ChEBI" id="CHEBI:57453"/>
        <dbReference type="ChEBI" id="CHEBI:78530"/>
        <dbReference type="ChEBI" id="CHEBI:78844"/>
        <dbReference type="ChEBI" id="CHEBI:195366"/>
        <dbReference type="EC" id="2.1.2.9"/>
    </reaction>
</comment>
<sequence>MRLIFMGTPDFAVPVLQALIDAGHEIGFAVTQPDRRRNRGRVTFSPVKELAVSRGIPVLQPERLSKDEAAKQSLRDYAPDAVIVVAYGQILKQDVLDIPKLGCFNVHGSILPKLRGASPIQHAILEGFSTTGVTIMKMGPGLDDGDMIATAETEIGGMDCEQLSEKLSHMGAELLVRTLPSIAEGTAVYTKQNEAEATTCGKITKKDGFVDFTDCARDIGCRIRAFDPWPGCWLEHDGKRIKIWKAECMPGTEVSVKQAPGTVMDASVSGIDVACGEGILRITELQAPGKKRMAAADYLRGHRVPAGTMLRPEPPEEMPEDRKKQNE</sequence>
<dbReference type="SUPFAM" id="SSF53328">
    <property type="entry name" value="Formyltransferase"/>
    <property type="match status" value="1"/>
</dbReference>
<dbReference type="InterPro" id="IPR011034">
    <property type="entry name" value="Formyl_transferase-like_C_sf"/>
</dbReference>
<dbReference type="GeneID" id="78354063"/>
<dbReference type="EC" id="2.1.2.9" evidence="2 5"/>
<feature type="binding site" evidence="5">
    <location>
        <begin position="109"/>
        <end position="112"/>
    </location>
    <ligand>
        <name>(6S)-5,6,7,8-tetrahydrofolate</name>
        <dbReference type="ChEBI" id="CHEBI:57453"/>
    </ligand>
</feature>
<evidence type="ECO:0000256" key="4">
    <source>
        <dbReference type="ARBA" id="ARBA00022917"/>
    </source>
</evidence>
<gene>
    <name evidence="5" type="primary">fmt</name>
    <name evidence="9" type="ORF">SAMN05216508_11031</name>
</gene>
<feature type="domain" description="Formyl transferase N-terminal" evidence="7">
    <location>
        <begin position="1"/>
        <end position="179"/>
    </location>
</feature>
<dbReference type="InterPro" id="IPR002376">
    <property type="entry name" value="Formyl_transf_N"/>
</dbReference>
<keyword evidence="3 5" id="KW-0808">Transferase</keyword>
<dbReference type="GO" id="GO:0004479">
    <property type="term" value="F:methionyl-tRNA formyltransferase activity"/>
    <property type="evidence" value="ECO:0007669"/>
    <property type="project" value="UniProtKB-UniRule"/>
</dbReference>
<dbReference type="CDD" id="cd08704">
    <property type="entry name" value="Met_tRNA_FMT_C"/>
    <property type="match status" value="1"/>
</dbReference>
<accession>A0A1I7GYY6</accession>
<evidence type="ECO:0000256" key="5">
    <source>
        <dbReference type="HAMAP-Rule" id="MF_00182"/>
    </source>
</evidence>
<evidence type="ECO:0000313" key="10">
    <source>
        <dbReference type="Proteomes" id="UP000198817"/>
    </source>
</evidence>
<evidence type="ECO:0000259" key="8">
    <source>
        <dbReference type="Pfam" id="PF02911"/>
    </source>
</evidence>
<organism evidence="9 10">
    <name type="scientific">Eubacterium pyruvativorans</name>
    <dbReference type="NCBI Taxonomy" id="155865"/>
    <lineage>
        <taxon>Bacteria</taxon>
        <taxon>Bacillati</taxon>
        <taxon>Bacillota</taxon>
        <taxon>Clostridia</taxon>
        <taxon>Eubacteriales</taxon>
        <taxon>Eubacteriaceae</taxon>
        <taxon>Eubacterium</taxon>
    </lineage>
</organism>
<dbReference type="AlphaFoldDB" id="A0A1I7GYY6"/>
<dbReference type="Proteomes" id="UP000198817">
    <property type="component" value="Unassembled WGS sequence"/>
</dbReference>